<dbReference type="AlphaFoldDB" id="A0A0B4GIA2"/>
<dbReference type="Proteomes" id="UP000031192">
    <property type="component" value="Unassembled WGS sequence"/>
</dbReference>
<accession>A0A0B4GIA2</accession>
<gene>
    <name evidence="1" type="ORF">MGU_05929</name>
</gene>
<reference evidence="1 2" key="1">
    <citation type="journal article" date="2014" name="Proc. Natl. Acad. Sci. U.S.A.">
        <title>Trajectory and genomic determinants of fungal-pathogen speciation and host adaptation.</title>
        <authorList>
            <person name="Hu X."/>
            <person name="Xiao G."/>
            <person name="Zheng P."/>
            <person name="Shang Y."/>
            <person name="Su Y."/>
            <person name="Zhang X."/>
            <person name="Liu X."/>
            <person name="Zhan S."/>
            <person name="St Leger R.J."/>
            <person name="Wang C."/>
        </authorList>
    </citation>
    <scope>NUCLEOTIDE SEQUENCE [LARGE SCALE GENOMIC DNA]</scope>
    <source>
        <strain evidence="1 2">ARSEF 977</strain>
    </source>
</reference>
<evidence type="ECO:0000313" key="2">
    <source>
        <dbReference type="Proteomes" id="UP000031192"/>
    </source>
</evidence>
<dbReference type="EMBL" id="AZNH01000019">
    <property type="protein sequence ID" value="KID86800.1"/>
    <property type="molecule type" value="Genomic_DNA"/>
</dbReference>
<dbReference type="HOGENOM" id="CLU_2109591_0_0_1"/>
<keyword evidence="2" id="KW-1185">Reference proteome</keyword>
<organism evidence="1 2">
    <name type="scientific">Metarhizium guizhouense (strain ARSEF 977)</name>
    <dbReference type="NCBI Taxonomy" id="1276136"/>
    <lineage>
        <taxon>Eukaryota</taxon>
        <taxon>Fungi</taxon>
        <taxon>Dikarya</taxon>
        <taxon>Ascomycota</taxon>
        <taxon>Pezizomycotina</taxon>
        <taxon>Sordariomycetes</taxon>
        <taxon>Hypocreomycetidae</taxon>
        <taxon>Hypocreales</taxon>
        <taxon>Clavicipitaceae</taxon>
        <taxon>Metarhizium</taxon>
    </lineage>
</organism>
<sequence length="115" mass="13232">MSLPPSNFQLFNKRTAGRFFFGPLDTWHFPVQKFGLFTRFSSCAYCSAHLRAPSPRRPGRCWEEGKEKTGLLVIPRSTVIPTSEATTRKRTQHLVLRVVDIVAACYDQLFNHFGW</sequence>
<name>A0A0B4GIA2_METGA</name>
<protein>
    <submittedName>
        <fullName evidence="1">Uncharacterized protein</fullName>
    </submittedName>
</protein>
<evidence type="ECO:0000313" key="1">
    <source>
        <dbReference type="EMBL" id="KID86800.1"/>
    </source>
</evidence>
<proteinExistence type="predicted"/>
<comment type="caution">
    <text evidence="1">The sequence shown here is derived from an EMBL/GenBank/DDBJ whole genome shotgun (WGS) entry which is preliminary data.</text>
</comment>